<dbReference type="GO" id="GO:0030976">
    <property type="term" value="F:thiamine pyrophosphate binding"/>
    <property type="evidence" value="ECO:0007669"/>
    <property type="project" value="UniProtKB-UniRule"/>
</dbReference>
<evidence type="ECO:0000256" key="10">
    <source>
        <dbReference type="ARBA" id="ARBA00022842"/>
    </source>
</evidence>
<evidence type="ECO:0000256" key="7">
    <source>
        <dbReference type="ARBA" id="ARBA00022679"/>
    </source>
</evidence>
<dbReference type="Pfam" id="PF02776">
    <property type="entry name" value="TPP_enzyme_N"/>
    <property type="match status" value="1"/>
</dbReference>
<evidence type="ECO:0000256" key="9">
    <source>
        <dbReference type="ARBA" id="ARBA00022827"/>
    </source>
</evidence>
<organism evidence="18 19">
    <name type="scientific">Paenibacillus anaericanus</name>
    <dbReference type="NCBI Taxonomy" id="170367"/>
    <lineage>
        <taxon>Bacteria</taxon>
        <taxon>Bacillati</taxon>
        <taxon>Bacillota</taxon>
        <taxon>Bacilli</taxon>
        <taxon>Bacillales</taxon>
        <taxon>Paenibacillaceae</taxon>
        <taxon>Paenibacillus</taxon>
    </lineage>
</organism>
<dbReference type="Pfam" id="PF02775">
    <property type="entry name" value="TPP_enzyme_C"/>
    <property type="match status" value="1"/>
</dbReference>
<feature type="domain" description="Thiamine pyrophosphate enzyme central" evidence="15">
    <location>
        <begin position="218"/>
        <end position="353"/>
    </location>
</feature>
<evidence type="ECO:0000256" key="6">
    <source>
        <dbReference type="ARBA" id="ARBA00022630"/>
    </source>
</evidence>
<keyword evidence="6" id="KW-0285">Flavoprotein</keyword>
<keyword evidence="8 14" id="KW-0479">Metal-binding</keyword>
<dbReference type="RefSeq" id="WP_127192586.1">
    <property type="nucleotide sequence ID" value="NZ_RZNY01000010.1"/>
</dbReference>
<evidence type="ECO:0000256" key="4">
    <source>
        <dbReference type="ARBA" id="ARBA00013145"/>
    </source>
</evidence>
<dbReference type="InterPro" id="IPR011766">
    <property type="entry name" value="TPP_enzyme_TPP-bd"/>
</dbReference>
<dbReference type="UniPathway" id="UPA00049">
    <property type="reaction ID" value="UER00059"/>
</dbReference>
<dbReference type="Gene3D" id="3.40.50.970">
    <property type="match status" value="2"/>
</dbReference>
<dbReference type="PANTHER" id="PTHR18968">
    <property type="entry name" value="THIAMINE PYROPHOSPHATE ENZYMES"/>
    <property type="match status" value="1"/>
</dbReference>
<keyword evidence="12 14" id="KW-0100">Branched-chain amino acid biosynthesis</keyword>
<dbReference type="UniPathway" id="UPA00047">
    <property type="reaction ID" value="UER00055"/>
</dbReference>
<dbReference type="NCBIfam" id="TIGR00118">
    <property type="entry name" value="acolac_lg"/>
    <property type="match status" value="1"/>
</dbReference>
<keyword evidence="7 14" id="KW-0808">Transferase</keyword>
<dbReference type="Proteomes" id="UP000279446">
    <property type="component" value="Unassembled WGS sequence"/>
</dbReference>
<proteinExistence type="inferred from homology"/>
<comment type="catalytic activity">
    <reaction evidence="13 14">
        <text>2 pyruvate + H(+) = (2S)-2-acetolactate + CO2</text>
        <dbReference type="Rhea" id="RHEA:25249"/>
        <dbReference type="ChEBI" id="CHEBI:15361"/>
        <dbReference type="ChEBI" id="CHEBI:15378"/>
        <dbReference type="ChEBI" id="CHEBI:16526"/>
        <dbReference type="ChEBI" id="CHEBI:58476"/>
        <dbReference type="EC" id="2.2.1.6"/>
    </reaction>
</comment>
<dbReference type="FunFam" id="3.40.50.970:FF:000007">
    <property type="entry name" value="Acetolactate synthase"/>
    <property type="match status" value="1"/>
</dbReference>
<sequence length="582" mass="62924">MSTLQSKSQTTNLSVSRSTDLTSAQTTITGAELLIQCLLAEKVDTIFGYPGGAVIPIYDALYDCKEIQHILTRHEQAAVHAADGYARVSGRPGVTLVTSGPGATNAITGIANAFMDSVPLIILTGQVSTDLIGRDSFQEVNIFGMTMDITKHNYVVMDLKDLPRIIKEAFHIASTGRPGPVLIDLPKNIMNAKSSLAPESEVSIRGYSEVLKISDEIIQSIKESIISAERPVIIAGGGIALSGAAEELLTLAESAQIPVVSTLMGIGAFPTNHPLYLGMLGMHGTYAANRAVHHADLLLCLGARFNDRLSGKVKSFSPGSWKIHIDIDNAELNKNIPVDLAIQGDIGDILHRLNPLSVQSSTTPWSVETAKWQKKVPHYTAEPGILNPQEVIQLLNKYTAGDAIVATDVGQHQIWTAHHYRFSRPRSFLTSGGLGTMGYGFPAAIGAAVADGSRPIICVTGDGSFQMNLQEMMTAVDYGLPIKIAILNNGYLGMVRQWQQLFYERRYSSVQISSPDFVTFAKAYGVAGLRAQTLSEAESIIKKALEIPGPVLMEFIVKEEQNVYPIVPPGESNDKMIIDEQK</sequence>
<name>A0A3S1BP59_9BACL</name>
<evidence type="ECO:0000259" key="17">
    <source>
        <dbReference type="Pfam" id="PF02776"/>
    </source>
</evidence>
<dbReference type="GO" id="GO:0005948">
    <property type="term" value="C:acetolactate synthase complex"/>
    <property type="evidence" value="ECO:0007669"/>
    <property type="project" value="TreeGrafter"/>
</dbReference>
<gene>
    <name evidence="18" type="primary">ilvB</name>
    <name evidence="18" type="ORF">EJP82_13495</name>
</gene>
<dbReference type="InterPro" id="IPR012846">
    <property type="entry name" value="Acetolactate_synth_lsu"/>
</dbReference>
<evidence type="ECO:0000256" key="14">
    <source>
        <dbReference type="RuleBase" id="RU003591"/>
    </source>
</evidence>
<evidence type="ECO:0000313" key="18">
    <source>
        <dbReference type="EMBL" id="RUT46132.1"/>
    </source>
</evidence>
<dbReference type="InterPro" id="IPR029061">
    <property type="entry name" value="THDP-binding"/>
</dbReference>
<dbReference type="GO" id="GO:0000287">
    <property type="term" value="F:magnesium ion binding"/>
    <property type="evidence" value="ECO:0007669"/>
    <property type="project" value="UniProtKB-UniRule"/>
</dbReference>
<dbReference type="EMBL" id="RZNY01000010">
    <property type="protein sequence ID" value="RUT46132.1"/>
    <property type="molecule type" value="Genomic_DNA"/>
</dbReference>
<dbReference type="InterPro" id="IPR039368">
    <property type="entry name" value="AHAS_TPP"/>
</dbReference>
<evidence type="ECO:0000313" key="19">
    <source>
        <dbReference type="Proteomes" id="UP000279446"/>
    </source>
</evidence>
<keyword evidence="10 14" id="KW-0460">Magnesium</keyword>
<reference evidence="18 19" key="1">
    <citation type="submission" date="2018-12" db="EMBL/GenBank/DDBJ databases">
        <authorList>
            <person name="Sun L."/>
            <person name="Chen Z."/>
        </authorList>
    </citation>
    <scope>NUCLEOTIDE SEQUENCE [LARGE SCALE GENOMIC DNA]</scope>
    <source>
        <strain evidence="18 19">DSM 15890</strain>
    </source>
</reference>
<feature type="domain" description="Thiamine pyrophosphate enzyme N-terminal TPP-binding" evidence="17">
    <location>
        <begin position="29"/>
        <end position="143"/>
    </location>
</feature>
<comment type="cofactor">
    <cofactor evidence="14">
        <name>Mg(2+)</name>
        <dbReference type="ChEBI" id="CHEBI:18420"/>
    </cofactor>
    <text evidence="14">Binds 1 Mg(2+) ion per subunit.</text>
</comment>
<dbReference type="CDD" id="cd02015">
    <property type="entry name" value="TPP_AHAS"/>
    <property type="match status" value="1"/>
</dbReference>
<dbReference type="FunFam" id="3.40.50.1220:FF:000008">
    <property type="entry name" value="Acetolactate synthase"/>
    <property type="match status" value="1"/>
</dbReference>
<dbReference type="GO" id="GO:0009099">
    <property type="term" value="P:L-valine biosynthetic process"/>
    <property type="evidence" value="ECO:0007669"/>
    <property type="project" value="UniProtKB-UniPathway"/>
</dbReference>
<dbReference type="InterPro" id="IPR012001">
    <property type="entry name" value="Thiamin_PyroP_enz_TPP-bd_dom"/>
</dbReference>
<evidence type="ECO:0000256" key="13">
    <source>
        <dbReference type="ARBA" id="ARBA00048670"/>
    </source>
</evidence>
<protein>
    <recommendedName>
        <fullName evidence="4 14">Acetolactate synthase</fullName>
        <ecNumber evidence="4 14">2.2.1.6</ecNumber>
    </recommendedName>
</protein>
<dbReference type="GO" id="GO:0009097">
    <property type="term" value="P:isoleucine biosynthetic process"/>
    <property type="evidence" value="ECO:0007669"/>
    <property type="project" value="UniProtKB-UniPathway"/>
</dbReference>
<evidence type="ECO:0000256" key="12">
    <source>
        <dbReference type="ARBA" id="ARBA00023304"/>
    </source>
</evidence>
<dbReference type="InterPro" id="IPR012000">
    <property type="entry name" value="Thiamin_PyroP_enz_cen_dom"/>
</dbReference>
<dbReference type="EC" id="2.2.1.6" evidence="4 14"/>
<evidence type="ECO:0000259" key="16">
    <source>
        <dbReference type="Pfam" id="PF02775"/>
    </source>
</evidence>
<dbReference type="CDD" id="cd07035">
    <property type="entry name" value="TPP_PYR_POX_like"/>
    <property type="match status" value="1"/>
</dbReference>
<evidence type="ECO:0000256" key="11">
    <source>
        <dbReference type="ARBA" id="ARBA00023052"/>
    </source>
</evidence>
<comment type="caution">
    <text evidence="18">The sequence shown here is derived from an EMBL/GenBank/DDBJ whole genome shotgun (WGS) entry which is preliminary data.</text>
</comment>
<dbReference type="AlphaFoldDB" id="A0A3S1BP59"/>
<keyword evidence="5 14" id="KW-0028">Amino-acid biosynthesis</keyword>
<evidence type="ECO:0000256" key="2">
    <source>
        <dbReference type="ARBA" id="ARBA00005025"/>
    </source>
</evidence>
<dbReference type="InterPro" id="IPR001917">
    <property type="entry name" value="Aminotrans_II_pyridoxalP_BS"/>
</dbReference>
<keyword evidence="11 14" id="KW-0786">Thiamine pyrophosphate</keyword>
<comment type="similarity">
    <text evidence="3 14">Belongs to the TPP enzyme family.</text>
</comment>
<dbReference type="PANTHER" id="PTHR18968:SF13">
    <property type="entry name" value="ACETOLACTATE SYNTHASE CATALYTIC SUBUNIT, MITOCHONDRIAL"/>
    <property type="match status" value="1"/>
</dbReference>
<evidence type="ECO:0000259" key="15">
    <source>
        <dbReference type="Pfam" id="PF00205"/>
    </source>
</evidence>
<feature type="domain" description="Thiamine pyrophosphate enzyme TPP-binding" evidence="16">
    <location>
        <begin position="408"/>
        <end position="554"/>
    </location>
</feature>
<dbReference type="InterPro" id="IPR045229">
    <property type="entry name" value="TPP_enz"/>
</dbReference>
<comment type="cofactor">
    <cofactor evidence="14">
        <name>thiamine diphosphate</name>
        <dbReference type="ChEBI" id="CHEBI:58937"/>
    </cofactor>
    <text evidence="14">Binds 1 thiamine pyrophosphate per subunit.</text>
</comment>
<dbReference type="GO" id="GO:0003984">
    <property type="term" value="F:acetolactate synthase activity"/>
    <property type="evidence" value="ECO:0007669"/>
    <property type="project" value="UniProtKB-EC"/>
</dbReference>
<dbReference type="OrthoDB" id="4494979at2"/>
<evidence type="ECO:0000256" key="3">
    <source>
        <dbReference type="ARBA" id="ARBA00007812"/>
    </source>
</evidence>
<accession>A0A3S1BP59</accession>
<evidence type="ECO:0000256" key="8">
    <source>
        <dbReference type="ARBA" id="ARBA00022723"/>
    </source>
</evidence>
<dbReference type="PROSITE" id="PS00599">
    <property type="entry name" value="AA_TRANSFER_CLASS_2"/>
    <property type="match status" value="1"/>
</dbReference>
<comment type="pathway">
    <text evidence="2 14">Amino-acid biosynthesis; L-valine biosynthesis; L-valine from pyruvate: step 1/4.</text>
</comment>
<keyword evidence="19" id="KW-1185">Reference proteome</keyword>
<comment type="pathway">
    <text evidence="1 14">Amino-acid biosynthesis; L-isoleucine biosynthesis; L-isoleucine from 2-oxobutanoate: step 1/4.</text>
</comment>
<evidence type="ECO:0000256" key="5">
    <source>
        <dbReference type="ARBA" id="ARBA00022605"/>
    </source>
</evidence>
<dbReference type="SUPFAM" id="SSF52467">
    <property type="entry name" value="DHS-like NAD/FAD-binding domain"/>
    <property type="match status" value="1"/>
</dbReference>
<dbReference type="FunFam" id="3.40.50.970:FF:000016">
    <property type="entry name" value="Acetolactate synthase"/>
    <property type="match status" value="1"/>
</dbReference>
<dbReference type="Gene3D" id="3.40.50.1220">
    <property type="entry name" value="TPP-binding domain"/>
    <property type="match status" value="1"/>
</dbReference>
<keyword evidence="9" id="KW-0274">FAD</keyword>
<dbReference type="InterPro" id="IPR029035">
    <property type="entry name" value="DHS-like_NAD/FAD-binding_dom"/>
</dbReference>
<dbReference type="GO" id="GO:0050660">
    <property type="term" value="F:flavin adenine dinucleotide binding"/>
    <property type="evidence" value="ECO:0007669"/>
    <property type="project" value="InterPro"/>
</dbReference>
<dbReference type="Pfam" id="PF00205">
    <property type="entry name" value="TPP_enzyme_M"/>
    <property type="match status" value="1"/>
</dbReference>
<dbReference type="SUPFAM" id="SSF52518">
    <property type="entry name" value="Thiamin diphosphate-binding fold (THDP-binding)"/>
    <property type="match status" value="2"/>
</dbReference>
<evidence type="ECO:0000256" key="1">
    <source>
        <dbReference type="ARBA" id="ARBA00004974"/>
    </source>
</evidence>